<dbReference type="Gene3D" id="3.40.50.300">
    <property type="entry name" value="P-loop containing nucleotide triphosphate hydrolases"/>
    <property type="match status" value="1"/>
</dbReference>
<comment type="similarity">
    <text evidence="1">Belongs to the ABC transporter superfamily.</text>
</comment>
<dbReference type="CDD" id="cd03255">
    <property type="entry name" value="ABC_MJ0796_LolCDE_FtsE"/>
    <property type="match status" value="1"/>
</dbReference>
<dbReference type="SUPFAM" id="SSF52540">
    <property type="entry name" value="P-loop containing nucleoside triphosphate hydrolases"/>
    <property type="match status" value="1"/>
</dbReference>
<dbReference type="InterPro" id="IPR027417">
    <property type="entry name" value="P-loop_NTPase"/>
</dbReference>
<evidence type="ECO:0000313" key="7">
    <source>
        <dbReference type="Proteomes" id="UP000003157"/>
    </source>
</evidence>
<dbReference type="PROSITE" id="PS00211">
    <property type="entry name" value="ABC_TRANSPORTER_1"/>
    <property type="match status" value="1"/>
</dbReference>
<dbReference type="OrthoDB" id="9802264at2"/>
<dbReference type="AlphaFoldDB" id="E7GE09"/>
<accession>E7GE09</accession>
<keyword evidence="4" id="KW-0067">ATP-binding</keyword>
<organism evidence="6 7">
    <name type="scientific">Coprobacillus cateniformis</name>
    <dbReference type="NCBI Taxonomy" id="100884"/>
    <lineage>
        <taxon>Bacteria</taxon>
        <taxon>Bacillati</taxon>
        <taxon>Bacillota</taxon>
        <taxon>Erysipelotrichia</taxon>
        <taxon>Erysipelotrichales</taxon>
        <taxon>Coprobacillaceae</taxon>
        <taxon>Coprobacillus</taxon>
    </lineage>
</organism>
<reference evidence="6 7" key="1">
    <citation type="submission" date="2010-12" db="EMBL/GenBank/DDBJ databases">
        <title>The Genome Sequence of Coprobacillus sp. strain 29_1.</title>
        <authorList>
            <consortium name="The Broad Institute Genome Sequencing Platform"/>
            <person name="Earl A."/>
            <person name="Ward D."/>
            <person name="Feldgarden M."/>
            <person name="Gevers D."/>
            <person name="Daigneault M."/>
            <person name="Sibley C.D."/>
            <person name="White A."/>
            <person name="Strauss J."/>
            <person name="Allen-Vercoe E."/>
            <person name="Young S.K."/>
            <person name="Zeng Q."/>
            <person name="Gargeya S."/>
            <person name="Fitzgerald M."/>
            <person name="Haas B."/>
            <person name="Abouelleil A."/>
            <person name="Alvarado L."/>
            <person name="Arachchi H.M."/>
            <person name="Berlin A."/>
            <person name="Brown A."/>
            <person name="Chapman S.B."/>
            <person name="Chen Z."/>
            <person name="Dunbar C."/>
            <person name="Freedman E."/>
            <person name="Gearin G."/>
            <person name="Gellesch M."/>
            <person name="Goldberg J."/>
            <person name="Griggs A."/>
            <person name="Gujja S."/>
            <person name="Heilman E."/>
            <person name="Heiman D."/>
            <person name="Howarth C."/>
            <person name="Larson L."/>
            <person name="Lui A."/>
            <person name="MacDonald P.J.P."/>
            <person name="Mehta T."/>
            <person name="Montmayeur A."/>
            <person name="Murphy C."/>
            <person name="Neiman D."/>
            <person name="Pearson M."/>
            <person name="Priest M."/>
            <person name="Roberts A."/>
            <person name="Saif S."/>
            <person name="Shea T."/>
            <person name="Shenoy N."/>
            <person name="Sisk P."/>
            <person name="Stolte C."/>
            <person name="Sykes S."/>
            <person name="White J."/>
            <person name="Yandava C."/>
            <person name="Nusbaum C."/>
            <person name="Birren B."/>
        </authorList>
    </citation>
    <scope>NUCLEOTIDE SEQUENCE [LARGE SCALE GENOMIC DNA]</scope>
    <source>
        <strain evidence="6 7">29_1</strain>
    </source>
</reference>
<dbReference type="InterPro" id="IPR017911">
    <property type="entry name" value="MacB-like_ATP-bd"/>
</dbReference>
<dbReference type="GO" id="GO:0005524">
    <property type="term" value="F:ATP binding"/>
    <property type="evidence" value="ECO:0007669"/>
    <property type="project" value="UniProtKB-KW"/>
</dbReference>
<dbReference type="EMBL" id="ADKX01000043">
    <property type="protein sequence ID" value="EFW03812.1"/>
    <property type="molecule type" value="Genomic_DNA"/>
</dbReference>
<evidence type="ECO:0000313" key="6">
    <source>
        <dbReference type="EMBL" id="EFW03812.1"/>
    </source>
</evidence>
<sequence>MKIVEVNHLKKTFQDHIVFNDFHLVIEQGEMISIMGASGCGKSTLLYIIGMLEDYDEGEVILYGKDIKKYTQKERRMLYKNKIGFLFQNYALMENETVKDNLIIPIRHESKLRQEELITKVLEQVGLSDKLSHKVHTLSGGQQQRVAIARLLLKECDLILADEPTGNLDEENSQKIYELLRRLTPDKTIVIVTHNPHLAEKCDVQIKL</sequence>
<feature type="domain" description="ABC transporter" evidence="5">
    <location>
        <begin position="4"/>
        <end position="206"/>
    </location>
</feature>
<dbReference type="InterPro" id="IPR003593">
    <property type="entry name" value="AAA+_ATPase"/>
</dbReference>
<name>E7GE09_9FIRM</name>
<dbReference type="RefSeq" id="WP_008790089.1">
    <property type="nucleotide sequence ID" value="NZ_AKCB01000001.1"/>
</dbReference>
<evidence type="ECO:0000256" key="3">
    <source>
        <dbReference type="ARBA" id="ARBA00022741"/>
    </source>
</evidence>
<dbReference type="GO" id="GO:0016887">
    <property type="term" value="F:ATP hydrolysis activity"/>
    <property type="evidence" value="ECO:0007669"/>
    <property type="project" value="InterPro"/>
</dbReference>
<dbReference type="Proteomes" id="UP000003157">
    <property type="component" value="Unassembled WGS sequence"/>
</dbReference>
<keyword evidence="3" id="KW-0547">Nucleotide-binding</keyword>
<dbReference type="GeneID" id="78230357"/>
<dbReference type="PANTHER" id="PTHR42798">
    <property type="entry name" value="LIPOPROTEIN-RELEASING SYSTEM ATP-BINDING PROTEIN LOLD"/>
    <property type="match status" value="1"/>
</dbReference>
<protein>
    <submittedName>
        <fullName evidence="6">ABC transporter</fullName>
    </submittedName>
</protein>
<dbReference type="InterPro" id="IPR003439">
    <property type="entry name" value="ABC_transporter-like_ATP-bd"/>
</dbReference>
<keyword evidence="2" id="KW-0813">Transport</keyword>
<evidence type="ECO:0000256" key="2">
    <source>
        <dbReference type="ARBA" id="ARBA00022448"/>
    </source>
</evidence>
<dbReference type="STRING" id="100884.GCA_000269565_02544"/>
<dbReference type="InterPro" id="IPR017871">
    <property type="entry name" value="ABC_transporter-like_CS"/>
</dbReference>
<dbReference type="HOGENOM" id="CLU_000604_1_22_9"/>
<dbReference type="PROSITE" id="PS50893">
    <property type="entry name" value="ABC_TRANSPORTER_2"/>
    <property type="match status" value="1"/>
</dbReference>
<evidence type="ECO:0000259" key="5">
    <source>
        <dbReference type="PROSITE" id="PS50893"/>
    </source>
</evidence>
<evidence type="ECO:0000256" key="4">
    <source>
        <dbReference type="ARBA" id="ARBA00022840"/>
    </source>
</evidence>
<comment type="caution">
    <text evidence="6">The sequence shown here is derived from an EMBL/GenBank/DDBJ whole genome shotgun (WGS) entry which is preliminary data.</text>
</comment>
<dbReference type="PANTHER" id="PTHR42798:SF4">
    <property type="entry name" value="ABC TRANSPORTER DOMAIN-CONTAINING PROTEIN"/>
    <property type="match status" value="1"/>
</dbReference>
<dbReference type="Pfam" id="PF00005">
    <property type="entry name" value="ABC_tran"/>
    <property type="match status" value="1"/>
</dbReference>
<keyword evidence="7" id="KW-1185">Reference proteome</keyword>
<evidence type="ECO:0000256" key="1">
    <source>
        <dbReference type="ARBA" id="ARBA00005417"/>
    </source>
</evidence>
<dbReference type="SMART" id="SM00382">
    <property type="entry name" value="AAA"/>
    <property type="match status" value="1"/>
</dbReference>
<proteinExistence type="inferred from homology"/>
<gene>
    <name evidence="6" type="ORF">HMPREF9488_03002</name>
</gene>
<dbReference type="eggNOG" id="COG1136">
    <property type="taxonomic scope" value="Bacteria"/>
</dbReference>